<comment type="caution">
    <text evidence="6">The sequence shown here is derived from an EMBL/GenBank/DDBJ whole genome shotgun (WGS) entry which is preliminary data.</text>
</comment>
<dbReference type="PANTHER" id="PTHR45980:SF9">
    <property type="entry name" value="PROTEASE DO-LIKE 10, MITOCHONDRIAL-RELATED"/>
    <property type="match status" value="1"/>
</dbReference>
<dbReference type="SUPFAM" id="SSF50156">
    <property type="entry name" value="PDZ domain-like"/>
    <property type="match status" value="1"/>
</dbReference>
<dbReference type="InterPro" id="IPR009003">
    <property type="entry name" value="Peptidase_S1_PA"/>
</dbReference>
<keyword evidence="4" id="KW-0720">Serine protease</keyword>
<dbReference type="SUPFAM" id="SSF50494">
    <property type="entry name" value="Trypsin-like serine proteases"/>
    <property type="match status" value="1"/>
</dbReference>
<dbReference type="RefSeq" id="XP_020435094.1">
    <property type="nucleotide sequence ID" value="XM_020574680.1"/>
</dbReference>
<dbReference type="GO" id="GO:0006508">
    <property type="term" value="P:proteolysis"/>
    <property type="evidence" value="ECO:0007669"/>
    <property type="project" value="UniProtKB-KW"/>
</dbReference>
<keyword evidence="2" id="KW-0645">Protease</keyword>
<dbReference type="Pfam" id="PF13365">
    <property type="entry name" value="Trypsin_2"/>
    <property type="match status" value="1"/>
</dbReference>
<sequence>MMNNISKYLYRAGSNGSFLKSNKYYLNSNGKQLNRWFCSAASTSKSSVVVDTTLNFLEQREDVQPLSQPIEPSFIHKKSVSEQPVAPPLEPKPAYFEINPGNSDPLLDPVVKVFSVLSSPNHYTPWQMKPQREVTGSGFVITGKRILTNAHVVADQTSIMLTKFGNPNKYHAKLLGIAHEYDLALLTVEDESFFDGIDPLEFGDIPELQDTITVVGFPTGGSNICVTQGVVSRIDLQQYAHSESKLLSIQIDAAINPGNSGGPALMGGQVVGIAFQNLAGASSVGFIIPTPVINRFLNDVEKNGKFTGEPMIGMMAQYLDSVPRSYFGIPKDLTGLLVNELHPLSAAKDILRKNDIITHINGVAIANDGSIAFRRRERITYEYLLSSHFIGDKINVTVFREGQSMDLSVPLVPQHRMVPYQTYDKRPSYFCYAGFVFTPVTHPFLTEIAEDLALTYRRVFEKIERITSPSSQVVVISQILIDKINHGYSSFGFSEVKKVNGTPIRNLAHLVQLIEETTKPHVVITLENEYLIILDKEEAKEATIRIMKQHAIPSDRSEELHSIKQQ</sequence>
<evidence type="ECO:0000313" key="7">
    <source>
        <dbReference type="Proteomes" id="UP000001396"/>
    </source>
</evidence>
<evidence type="ECO:0000259" key="5">
    <source>
        <dbReference type="Pfam" id="PF17815"/>
    </source>
</evidence>
<dbReference type="GeneID" id="31359242"/>
<dbReference type="EMBL" id="ADBJ01000017">
    <property type="protein sequence ID" value="EFA82977.1"/>
    <property type="molecule type" value="Genomic_DNA"/>
</dbReference>
<dbReference type="InterPro" id="IPR043504">
    <property type="entry name" value="Peptidase_S1_PA_chymotrypsin"/>
</dbReference>
<dbReference type="InterPro" id="IPR041517">
    <property type="entry name" value="DEGP_PDZ"/>
</dbReference>
<keyword evidence="7" id="KW-1185">Reference proteome</keyword>
<dbReference type="InParanoid" id="D3B6K7"/>
<evidence type="ECO:0000256" key="4">
    <source>
        <dbReference type="ARBA" id="ARBA00022825"/>
    </source>
</evidence>
<comment type="similarity">
    <text evidence="1">Belongs to the peptidase S1C family.</text>
</comment>
<dbReference type="Proteomes" id="UP000001396">
    <property type="component" value="Unassembled WGS sequence"/>
</dbReference>
<dbReference type="Gene3D" id="2.30.42.10">
    <property type="match status" value="1"/>
</dbReference>
<feature type="domain" description="Protease Do-like PDZ" evidence="5">
    <location>
        <begin position="418"/>
        <end position="558"/>
    </location>
</feature>
<dbReference type="STRING" id="670386.D3B6K7"/>
<evidence type="ECO:0000256" key="2">
    <source>
        <dbReference type="ARBA" id="ARBA00022670"/>
    </source>
</evidence>
<evidence type="ECO:0000313" key="6">
    <source>
        <dbReference type="EMBL" id="EFA82977.1"/>
    </source>
</evidence>
<dbReference type="InterPro" id="IPR001940">
    <property type="entry name" value="Peptidase_S1C"/>
</dbReference>
<dbReference type="AlphaFoldDB" id="D3B6K7"/>
<dbReference type="Gene3D" id="2.40.10.10">
    <property type="entry name" value="Trypsin-like serine proteases"/>
    <property type="match status" value="2"/>
</dbReference>
<dbReference type="InterPro" id="IPR046449">
    <property type="entry name" value="DEGP_PDZ_sf"/>
</dbReference>
<evidence type="ECO:0000256" key="3">
    <source>
        <dbReference type="ARBA" id="ARBA00022801"/>
    </source>
</evidence>
<protein>
    <recommendedName>
        <fullName evidence="5">Protease Do-like PDZ domain-containing protein</fullName>
    </recommendedName>
</protein>
<dbReference type="PRINTS" id="PR00834">
    <property type="entry name" value="PROTEASES2C"/>
</dbReference>
<reference evidence="6 7" key="1">
    <citation type="journal article" date="2011" name="Genome Res.">
        <title>Phylogeny-wide analysis of social amoeba genomes highlights ancient origins for complex intercellular communication.</title>
        <authorList>
            <person name="Heidel A.J."/>
            <person name="Lawal H.M."/>
            <person name="Felder M."/>
            <person name="Schilde C."/>
            <person name="Helps N.R."/>
            <person name="Tunggal B."/>
            <person name="Rivero F."/>
            <person name="John U."/>
            <person name="Schleicher M."/>
            <person name="Eichinger L."/>
            <person name="Platzer M."/>
            <person name="Noegel A.A."/>
            <person name="Schaap P."/>
            <person name="Gloeckner G."/>
        </authorList>
    </citation>
    <scope>NUCLEOTIDE SEQUENCE [LARGE SCALE GENOMIC DNA]</scope>
    <source>
        <strain evidence="7">ATCC 26659 / Pp 5 / PN500</strain>
    </source>
</reference>
<proteinExistence type="inferred from homology"/>
<dbReference type="PANTHER" id="PTHR45980">
    <property type="match status" value="1"/>
</dbReference>
<organism evidence="6 7">
    <name type="scientific">Heterostelium pallidum (strain ATCC 26659 / Pp 5 / PN500)</name>
    <name type="common">Cellular slime mold</name>
    <name type="synonym">Polysphondylium pallidum</name>
    <dbReference type="NCBI Taxonomy" id="670386"/>
    <lineage>
        <taxon>Eukaryota</taxon>
        <taxon>Amoebozoa</taxon>
        <taxon>Evosea</taxon>
        <taxon>Eumycetozoa</taxon>
        <taxon>Dictyostelia</taxon>
        <taxon>Acytosteliales</taxon>
        <taxon>Acytosteliaceae</taxon>
        <taxon>Heterostelium</taxon>
    </lineage>
</organism>
<accession>D3B6K7</accession>
<dbReference type="GO" id="GO:0004252">
    <property type="term" value="F:serine-type endopeptidase activity"/>
    <property type="evidence" value="ECO:0007669"/>
    <property type="project" value="InterPro"/>
</dbReference>
<name>D3B6K7_HETP5</name>
<dbReference type="Gene3D" id="3.20.190.20">
    <property type="match status" value="1"/>
</dbReference>
<dbReference type="InterPro" id="IPR036034">
    <property type="entry name" value="PDZ_sf"/>
</dbReference>
<dbReference type="Pfam" id="PF17815">
    <property type="entry name" value="PDZ_3"/>
    <property type="match status" value="1"/>
</dbReference>
<keyword evidence="3" id="KW-0378">Hydrolase</keyword>
<gene>
    <name evidence="6" type="ORF">PPL_03755</name>
</gene>
<evidence type="ECO:0000256" key="1">
    <source>
        <dbReference type="ARBA" id="ARBA00010541"/>
    </source>
</evidence>
<dbReference type="OMA" id="FRVGECG"/>